<dbReference type="GO" id="GO:0005694">
    <property type="term" value="C:chromosome"/>
    <property type="evidence" value="ECO:0007669"/>
    <property type="project" value="TreeGrafter"/>
</dbReference>
<evidence type="ECO:0000256" key="1">
    <source>
        <dbReference type="ARBA" id="ARBA00005446"/>
    </source>
</evidence>
<name>A0A9P8RKH2_9PEZI</name>
<evidence type="ECO:0000313" key="12">
    <source>
        <dbReference type="Proteomes" id="UP000758603"/>
    </source>
</evidence>
<accession>A0A9P8RKH2</accession>
<evidence type="ECO:0000259" key="10">
    <source>
        <dbReference type="PROSITE" id="PS51194"/>
    </source>
</evidence>
<dbReference type="Gene3D" id="3.40.50.300">
    <property type="entry name" value="P-loop containing nucleotide triphosphate hydrolases"/>
    <property type="match status" value="2"/>
</dbReference>
<organism evidence="11 12">
    <name type="scientific">Truncatella angustata</name>
    <dbReference type="NCBI Taxonomy" id="152316"/>
    <lineage>
        <taxon>Eukaryota</taxon>
        <taxon>Fungi</taxon>
        <taxon>Dikarya</taxon>
        <taxon>Ascomycota</taxon>
        <taxon>Pezizomycotina</taxon>
        <taxon>Sordariomycetes</taxon>
        <taxon>Xylariomycetidae</taxon>
        <taxon>Amphisphaeriales</taxon>
        <taxon>Sporocadaceae</taxon>
        <taxon>Truncatella</taxon>
    </lineage>
</organism>
<dbReference type="Pfam" id="PF00271">
    <property type="entry name" value="Helicase_C"/>
    <property type="match status" value="1"/>
</dbReference>
<comment type="similarity">
    <text evidence="1">Belongs to the helicase family. RecQ subfamily.</text>
</comment>
<dbReference type="InterPro" id="IPR027417">
    <property type="entry name" value="P-loop_NTPase"/>
</dbReference>
<feature type="region of interest" description="Disordered" evidence="8">
    <location>
        <begin position="721"/>
        <end position="779"/>
    </location>
</feature>
<dbReference type="PANTHER" id="PTHR13710">
    <property type="entry name" value="DNA HELICASE RECQ FAMILY MEMBER"/>
    <property type="match status" value="1"/>
</dbReference>
<dbReference type="GO" id="GO:0016787">
    <property type="term" value="F:hydrolase activity"/>
    <property type="evidence" value="ECO:0007669"/>
    <property type="project" value="UniProtKB-KW"/>
</dbReference>
<dbReference type="PROSITE" id="PS51192">
    <property type="entry name" value="HELICASE_ATP_BIND_1"/>
    <property type="match status" value="1"/>
</dbReference>
<evidence type="ECO:0000256" key="3">
    <source>
        <dbReference type="ARBA" id="ARBA00022801"/>
    </source>
</evidence>
<feature type="region of interest" description="Disordered" evidence="8">
    <location>
        <begin position="1"/>
        <end position="39"/>
    </location>
</feature>
<dbReference type="InterPro" id="IPR001650">
    <property type="entry name" value="Helicase_C-like"/>
</dbReference>
<keyword evidence="12" id="KW-1185">Reference proteome</keyword>
<dbReference type="InterPro" id="IPR036388">
    <property type="entry name" value="WH-like_DNA-bd_sf"/>
</dbReference>
<dbReference type="GO" id="GO:0003676">
    <property type="term" value="F:nucleic acid binding"/>
    <property type="evidence" value="ECO:0007669"/>
    <property type="project" value="InterPro"/>
</dbReference>
<dbReference type="AlphaFoldDB" id="A0A9P8RKH2"/>
<dbReference type="GO" id="GO:0005524">
    <property type="term" value="F:ATP binding"/>
    <property type="evidence" value="ECO:0007669"/>
    <property type="project" value="UniProtKB-KW"/>
</dbReference>
<dbReference type="Gene3D" id="1.10.10.10">
    <property type="entry name" value="Winged helix-like DNA-binding domain superfamily/Winged helix DNA-binding domain"/>
    <property type="match status" value="1"/>
</dbReference>
<dbReference type="SUPFAM" id="SSF52540">
    <property type="entry name" value="P-loop containing nucleoside triphosphate hydrolases"/>
    <property type="match status" value="1"/>
</dbReference>
<feature type="domain" description="Helicase C-terminal" evidence="10">
    <location>
        <begin position="288"/>
        <end position="441"/>
    </location>
</feature>
<gene>
    <name evidence="11" type="ORF">BKA67DRAFT_396845</name>
</gene>
<dbReference type="GO" id="GO:0005634">
    <property type="term" value="C:nucleus"/>
    <property type="evidence" value="ECO:0007669"/>
    <property type="project" value="TreeGrafter"/>
</dbReference>
<evidence type="ECO:0000256" key="2">
    <source>
        <dbReference type="ARBA" id="ARBA00022741"/>
    </source>
</evidence>
<dbReference type="GeneID" id="70125549"/>
<protein>
    <recommendedName>
        <fullName evidence="7">DNA 3'-5' helicase</fullName>
        <ecNumber evidence="7">5.6.2.4</ecNumber>
    </recommendedName>
</protein>
<reference evidence="11" key="1">
    <citation type="journal article" date="2021" name="Nat. Commun.">
        <title>Genetic determinants of endophytism in the Arabidopsis root mycobiome.</title>
        <authorList>
            <person name="Mesny F."/>
            <person name="Miyauchi S."/>
            <person name="Thiergart T."/>
            <person name="Pickel B."/>
            <person name="Atanasova L."/>
            <person name="Karlsson M."/>
            <person name="Huettel B."/>
            <person name="Barry K.W."/>
            <person name="Haridas S."/>
            <person name="Chen C."/>
            <person name="Bauer D."/>
            <person name="Andreopoulos W."/>
            <person name="Pangilinan J."/>
            <person name="LaButti K."/>
            <person name="Riley R."/>
            <person name="Lipzen A."/>
            <person name="Clum A."/>
            <person name="Drula E."/>
            <person name="Henrissat B."/>
            <person name="Kohler A."/>
            <person name="Grigoriev I.V."/>
            <person name="Martin F.M."/>
            <person name="Hacquard S."/>
        </authorList>
    </citation>
    <scope>NUCLEOTIDE SEQUENCE</scope>
    <source>
        <strain evidence="11">MPI-SDFR-AT-0073</strain>
    </source>
</reference>
<dbReference type="GO" id="GO:0000724">
    <property type="term" value="P:double-strand break repair via homologous recombination"/>
    <property type="evidence" value="ECO:0007669"/>
    <property type="project" value="TreeGrafter"/>
</dbReference>
<evidence type="ECO:0000256" key="4">
    <source>
        <dbReference type="ARBA" id="ARBA00022806"/>
    </source>
</evidence>
<keyword evidence="4" id="KW-0347">Helicase</keyword>
<dbReference type="GO" id="GO:0043138">
    <property type="term" value="F:3'-5' DNA helicase activity"/>
    <property type="evidence" value="ECO:0007669"/>
    <property type="project" value="UniProtKB-EC"/>
</dbReference>
<dbReference type="EMBL" id="JAGPXC010000008">
    <property type="protein sequence ID" value="KAH6647726.1"/>
    <property type="molecule type" value="Genomic_DNA"/>
</dbReference>
<dbReference type="SMART" id="SM00487">
    <property type="entry name" value="DEXDc"/>
    <property type="match status" value="1"/>
</dbReference>
<dbReference type="OrthoDB" id="10261556at2759"/>
<dbReference type="EC" id="5.6.2.4" evidence="7"/>
<dbReference type="NCBIfam" id="TIGR00614">
    <property type="entry name" value="recQ_fam"/>
    <property type="match status" value="1"/>
</dbReference>
<evidence type="ECO:0000256" key="5">
    <source>
        <dbReference type="ARBA" id="ARBA00022840"/>
    </source>
</evidence>
<dbReference type="Pfam" id="PF00270">
    <property type="entry name" value="DEAD"/>
    <property type="match status" value="1"/>
</dbReference>
<dbReference type="InterPro" id="IPR004589">
    <property type="entry name" value="DNA_helicase_ATP-dep_RecQ"/>
</dbReference>
<evidence type="ECO:0000313" key="11">
    <source>
        <dbReference type="EMBL" id="KAH6647726.1"/>
    </source>
</evidence>
<sequence>MEDDYDSGDDLLADINPDELASPQKRTLEFDEDGGHDDSHLKKRIKVNDGIDSSNVELARTILRQKFGYDSFRHEQEKAIEALLLGNNALVVFPTGAGKSLCYQVPAVAFEELDRHSGEERKFGSGLTIVVSPLIALMKDQTDVLKGKGIAAECSDSTKSYEEHQKTHSDIHSGRLRLLYCSPEKLNNETFVASMKHVPGGIRLIAVDEAHCISEWGATFRPEYLKVARFAKEIKAERVVCLTATATPRVVDDICEAFSVAKANVFRTSPYRPNLQLLAEATDTKQDKYPKLFKFLRDHPGPTLVYATLQKQVEVLADDLAGQGFEAVAFHAGMKTEVKTDIQERFMASKIRIVVATIAFGMGIDKSNIRNIVNWDIPNTIEEYSQQIGRAGRDGQPSTCMVYICPDDFYIRENFARGDLPSRQALRNLLKDVFTREPTIDVEGNVIKLGHTDLSRAYDIRASPLSVLFATLELRFGLLRAITPEYTKWTFKDMGTYNALASKDKSKEGKAIFMFAQKAKTQYHFDPNQAVAGAGILRADLMNKINDWHNRGIIEVTASGVQNRYRILQKLPTADGDLDTLTDNLYADMEAREKDALQRTQNVANLITGNGCFAFALANHFGMGLPDKKTHCGHCTICMTKMPVVLPKKPTPVIDHDGIQKVLDACSVRDDPRFLARVAFGIKSPRVGQLKLGNHAVFGSLVEQPFDALLREFEHACKSSKYSSLSNPDATSTANKTKSESDSARGSYSHRGSNDRGSTRGRGSLTRGRGHIRGSYGSR</sequence>
<dbReference type="InterPro" id="IPR014001">
    <property type="entry name" value="Helicase_ATP-bd"/>
</dbReference>
<evidence type="ECO:0000256" key="8">
    <source>
        <dbReference type="SAM" id="MobiDB-lite"/>
    </source>
</evidence>
<dbReference type="PROSITE" id="PS51194">
    <property type="entry name" value="HELICASE_CTER"/>
    <property type="match status" value="1"/>
</dbReference>
<comment type="caution">
    <text evidence="11">The sequence shown here is derived from an EMBL/GenBank/DDBJ whole genome shotgun (WGS) entry which is preliminary data.</text>
</comment>
<dbReference type="GO" id="GO:0005737">
    <property type="term" value="C:cytoplasm"/>
    <property type="evidence" value="ECO:0007669"/>
    <property type="project" value="TreeGrafter"/>
</dbReference>
<keyword evidence="5" id="KW-0067">ATP-binding</keyword>
<keyword evidence="2" id="KW-0547">Nucleotide-binding</keyword>
<proteinExistence type="inferred from homology"/>
<evidence type="ECO:0000256" key="6">
    <source>
        <dbReference type="ARBA" id="ARBA00034617"/>
    </source>
</evidence>
<dbReference type="InterPro" id="IPR011545">
    <property type="entry name" value="DEAD/DEAH_box_helicase_dom"/>
</dbReference>
<keyword evidence="3 11" id="KW-0378">Hydrolase</keyword>
<dbReference type="Proteomes" id="UP000758603">
    <property type="component" value="Unassembled WGS sequence"/>
</dbReference>
<evidence type="ECO:0000259" key="9">
    <source>
        <dbReference type="PROSITE" id="PS51192"/>
    </source>
</evidence>
<feature type="compositionally biased region" description="Polar residues" evidence="8">
    <location>
        <begin position="721"/>
        <end position="736"/>
    </location>
</feature>
<feature type="domain" description="Helicase ATP-binding" evidence="9">
    <location>
        <begin position="80"/>
        <end position="264"/>
    </location>
</feature>
<dbReference type="SMART" id="SM00490">
    <property type="entry name" value="HELICc"/>
    <property type="match status" value="1"/>
</dbReference>
<feature type="compositionally biased region" description="Acidic residues" evidence="8">
    <location>
        <begin position="1"/>
        <end position="12"/>
    </location>
</feature>
<comment type="catalytic activity">
    <reaction evidence="6">
        <text>Couples ATP hydrolysis with the unwinding of duplex DNA by translocating in the 3'-5' direction.</text>
        <dbReference type="EC" id="5.6.2.4"/>
    </reaction>
</comment>
<dbReference type="GO" id="GO:0009378">
    <property type="term" value="F:four-way junction helicase activity"/>
    <property type="evidence" value="ECO:0007669"/>
    <property type="project" value="TreeGrafter"/>
</dbReference>
<dbReference type="RefSeq" id="XP_045954238.1">
    <property type="nucleotide sequence ID" value="XM_046096657.1"/>
</dbReference>
<dbReference type="PANTHER" id="PTHR13710:SF120">
    <property type="entry name" value="BIFUNCTIONAL 3'-5' EXONUCLEASE_ATP-DEPENDENT HELICASE WRN"/>
    <property type="match status" value="1"/>
</dbReference>
<evidence type="ECO:0000256" key="7">
    <source>
        <dbReference type="ARBA" id="ARBA00034808"/>
    </source>
</evidence>